<proteinExistence type="predicted"/>
<keyword evidence="1" id="KW-0479">Metal-binding</keyword>
<dbReference type="PANTHER" id="PTHR22765:SF411">
    <property type="entry name" value="OS02G0248440 PROTEIN"/>
    <property type="match status" value="1"/>
</dbReference>
<feature type="domain" description="RING-type" evidence="2">
    <location>
        <begin position="308"/>
        <end position="355"/>
    </location>
</feature>
<dbReference type="GO" id="GO:0006511">
    <property type="term" value="P:ubiquitin-dependent protein catabolic process"/>
    <property type="evidence" value="ECO:0007669"/>
    <property type="project" value="TreeGrafter"/>
</dbReference>
<keyword evidence="1" id="KW-0863">Zinc-finger</keyword>
<dbReference type="Gene3D" id="3.30.40.10">
    <property type="entry name" value="Zinc/RING finger domain, C3HC4 (zinc finger)"/>
    <property type="match status" value="1"/>
</dbReference>
<dbReference type="PANTHER" id="PTHR22765">
    <property type="entry name" value="RING FINGER AND PROTEASE ASSOCIATED DOMAIN-CONTAINING"/>
    <property type="match status" value="1"/>
</dbReference>
<keyword evidence="1" id="KW-0862">Zinc</keyword>
<name>A0A7S1GFE9_9STRA</name>
<evidence type="ECO:0000256" key="1">
    <source>
        <dbReference type="PROSITE-ProRule" id="PRU00175"/>
    </source>
</evidence>
<reference evidence="3" key="1">
    <citation type="submission" date="2021-01" db="EMBL/GenBank/DDBJ databases">
        <authorList>
            <person name="Corre E."/>
            <person name="Pelletier E."/>
            <person name="Niang G."/>
            <person name="Scheremetjew M."/>
            <person name="Finn R."/>
            <person name="Kale V."/>
            <person name="Holt S."/>
            <person name="Cochrane G."/>
            <person name="Meng A."/>
            <person name="Brown T."/>
            <person name="Cohen L."/>
        </authorList>
    </citation>
    <scope>NUCLEOTIDE SEQUENCE</scope>
    <source>
        <strain evidence="3">FE60</strain>
    </source>
</reference>
<dbReference type="InterPro" id="IPR013083">
    <property type="entry name" value="Znf_RING/FYVE/PHD"/>
</dbReference>
<dbReference type="AlphaFoldDB" id="A0A7S1GFE9"/>
<dbReference type="InterPro" id="IPR001841">
    <property type="entry name" value="Znf_RING"/>
</dbReference>
<organism evidence="3">
    <name type="scientific">Skeletonema marinoi</name>
    <dbReference type="NCBI Taxonomy" id="267567"/>
    <lineage>
        <taxon>Eukaryota</taxon>
        <taxon>Sar</taxon>
        <taxon>Stramenopiles</taxon>
        <taxon>Ochrophyta</taxon>
        <taxon>Bacillariophyta</taxon>
        <taxon>Coscinodiscophyceae</taxon>
        <taxon>Thalassiosirophycidae</taxon>
        <taxon>Thalassiosirales</taxon>
        <taxon>Skeletonemataceae</taxon>
        <taxon>Skeletonema</taxon>
        <taxon>Skeletonema marinoi-dohrnii complex</taxon>
    </lineage>
</organism>
<dbReference type="SUPFAM" id="SSF57850">
    <property type="entry name" value="RING/U-box"/>
    <property type="match status" value="1"/>
</dbReference>
<evidence type="ECO:0000313" key="3">
    <source>
        <dbReference type="EMBL" id="CAD8927048.1"/>
    </source>
</evidence>
<gene>
    <name evidence="3" type="ORF">SMAR1040_LOCUS995</name>
</gene>
<dbReference type="Pfam" id="PF13639">
    <property type="entry name" value="zf-RING_2"/>
    <property type="match status" value="1"/>
</dbReference>
<sequence length="389" mass="43215">MIIMSPIDAAAAAFGYIQHGQKNSTQPSHITNKDENICFNKATSEQDDDSCATAILLKRFASFLGSVIHDFGLGDTFVQPISDIRVTARIISEMVTSFTASSSKLPVPDATEDISLDSSIYTLSEHQTPVATAPHSGGGLALLGSELFLEEDDNERLDYSISQLDVLRMSRAASRRLRVDSIDQLPTTIYHEEQDEATIHHEEQDEATVDHEEQNELICSSHEDFEEDLPAHVHMPVVDGTKEAALKHTLQQGDHPEFSWLIVPEDPLQDDLTRISQHNDQLRAVPETISICSSRHSEEKVRDAFDHCVICQEPLQEGDNVRVLPCQHLFHYGCIDDKSMIGENSEEDAGCPMCKKDLEEQQGESYHSDGSVPSWSFKRLGSLLASMGK</sequence>
<accession>A0A7S1GFE9</accession>
<dbReference type="InterPro" id="IPR051826">
    <property type="entry name" value="E3_ubiquitin-ligase_domain"/>
</dbReference>
<protein>
    <recommendedName>
        <fullName evidence="2">RING-type domain-containing protein</fullName>
    </recommendedName>
</protein>
<dbReference type="EMBL" id="HBFU01001495">
    <property type="protein sequence ID" value="CAD8927048.1"/>
    <property type="molecule type" value="Transcribed_RNA"/>
</dbReference>
<evidence type="ECO:0000259" key="2">
    <source>
        <dbReference type="PROSITE" id="PS50089"/>
    </source>
</evidence>
<dbReference type="GO" id="GO:0008270">
    <property type="term" value="F:zinc ion binding"/>
    <property type="evidence" value="ECO:0007669"/>
    <property type="project" value="UniProtKB-KW"/>
</dbReference>
<dbReference type="SMART" id="SM00184">
    <property type="entry name" value="RING"/>
    <property type="match status" value="1"/>
</dbReference>
<dbReference type="GO" id="GO:0061630">
    <property type="term" value="F:ubiquitin protein ligase activity"/>
    <property type="evidence" value="ECO:0007669"/>
    <property type="project" value="TreeGrafter"/>
</dbReference>
<dbReference type="PROSITE" id="PS50089">
    <property type="entry name" value="ZF_RING_2"/>
    <property type="match status" value="1"/>
</dbReference>